<dbReference type="PANTHER" id="PTHR36115:SF4">
    <property type="entry name" value="MEMBRANE PROTEIN"/>
    <property type="match status" value="1"/>
</dbReference>
<evidence type="ECO:0000256" key="5">
    <source>
        <dbReference type="ARBA" id="ARBA00023136"/>
    </source>
</evidence>
<keyword evidence="3 7" id="KW-0812">Transmembrane</keyword>
<reference evidence="9 10" key="1">
    <citation type="submission" date="2023-07" db="EMBL/GenBank/DDBJ databases">
        <title>Sequencing the genomes of 1000 actinobacteria strains.</title>
        <authorList>
            <person name="Klenk H.-P."/>
        </authorList>
    </citation>
    <scope>NUCLEOTIDE SEQUENCE [LARGE SCALE GENOMIC DNA]</scope>
    <source>
        <strain evidence="9 10">DSM 44709</strain>
    </source>
</reference>
<dbReference type="PANTHER" id="PTHR36115">
    <property type="entry name" value="PROLINE-RICH ANTIGEN HOMOLOG-RELATED"/>
    <property type="match status" value="1"/>
</dbReference>
<evidence type="ECO:0000256" key="1">
    <source>
        <dbReference type="ARBA" id="ARBA00004651"/>
    </source>
</evidence>
<evidence type="ECO:0000256" key="4">
    <source>
        <dbReference type="ARBA" id="ARBA00022989"/>
    </source>
</evidence>
<accession>A0AAE4B1W3</accession>
<proteinExistence type="predicted"/>
<dbReference type="InterPro" id="IPR051791">
    <property type="entry name" value="Pra-immunoreactive"/>
</dbReference>
<feature type="compositionally biased region" description="Pro residues" evidence="6">
    <location>
        <begin position="39"/>
        <end position="51"/>
    </location>
</feature>
<dbReference type="GO" id="GO:0005886">
    <property type="term" value="C:plasma membrane"/>
    <property type="evidence" value="ECO:0007669"/>
    <property type="project" value="UniProtKB-SubCell"/>
</dbReference>
<dbReference type="InterPro" id="IPR010432">
    <property type="entry name" value="RDD"/>
</dbReference>
<keyword evidence="4 7" id="KW-1133">Transmembrane helix</keyword>
<dbReference type="SUPFAM" id="SSF81995">
    <property type="entry name" value="beta-sandwich domain of Sec23/24"/>
    <property type="match status" value="1"/>
</dbReference>
<evidence type="ECO:0000256" key="6">
    <source>
        <dbReference type="SAM" id="MobiDB-lite"/>
    </source>
</evidence>
<gene>
    <name evidence="9" type="ORF">J2S42_007743</name>
</gene>
<feature type="compositionally biased region" description="Low complexity" evidence="6">
    <location>
        <begin position="21"/>
        <end position="38"/>
    </location>
</feature>
<dbReference type="Proteomes" id="UP001240236">
    <property type="component" value="Unassembled WGS sequence"/>
</dbReference>
<dbReference type="Pfam" id="PF06271">
    <property type="entry name" value="RDD"/>
    <property type="match status" value="1"/>
</dbReference>
<feature type="compositionally biased region" description="Low complexity" evidence="6">
    <location>
        <begin position="1"/>
        <end position="13"/>
    </location>
</feature>
<comment type="caution">
    <text evidence="9">The sequence shown here is derived from an EMBL/GenBank/DDBJ whole genome shotgun (WGS) entry which is preliminary data.</text>
</comment>
<sequence>MSDQPQYPQYPSAQPGPQPGQYPAYPQYPAAAQSGPQPVQYPPHPPQPPAWTDPVAPDGRPVADAGRRLAARLVDSVIFMLAAGVLAGAIGGGLVALLVNTAGDESPLVPITGVTAIVLVMLGVQYVHEVEIPLRWHGQTPGKRMLKLAVASLDPYAPLTRGRLTYRWLATLGFSILSNCYVGLIDPLWCLWDKPYRQCLHDKPARTLVVRVQ</sequence>
<evidence type="ECO:0000313" key="9">
    <source>
        <dbReference type="EMBL" id="MDQ0371074.1"/>
    </source>
</evidence>
<keyword evidence="2" id="KW-1003">Cell membrane</keyword>
<evidence type="ECO:0000256" key="7">
    <source>
        <dbReference type="SAM" id="Phobius"/>
    </source>
</evidence>
<feature type="domain" description="RDD" evidence="8">
    <location>
        <begin position="62"/>
        <end position="205"/>
    </location>
</feature>
<keyword evidence="10" id="KW-1185">Reference proteome</keyword>
<organism evidence="9 10">
    <name type="scientific">Catenuloplanes indicus</name>
    <dbReference type="NCBI Taxonomy" id="137267"/>
    <lineage>
        <taxon>Bacteria</taxon>
        <taxon>Bacillati</taxon>
        <taxon>Actinomycetota</taxon>
        <taxon>Actinomycetes</taxon>
        <taxon>Micromonosporales</taxon>
        <taxon>Micromonosporaceae</taxon>
        <taxon>Catenuloplanes</taxon>
    </lineage>
</organism>
<evidence type="ECO:0000259" key="8">
    <source>
        <dbReference type="Pfam" id="PF06271"/>
    </source>
</evidence>
<name>A0AAE4B1W3_9ACTN</name>
<feature type="transmembrane region" description="Helical" evidence="7">
    <location>
        <begin position="77"/>
        <end position="102"/>
    </location>
</feature>
<evidence type="ECO:0000256" key="2">
    <source>
        <dbReference type="ARBA" id="ARBA00022475"/>
    </source>
</evidence>
<dbReference type="EMBL" id="JAUSUZ010000001">
    <property type="protein sequence ID" value="MDQ0371074.1"/>
    <property type="molecule type" value="Genomic_DNA"/>
</dbReference>
<dbReference type="RefSeq" id="WP_307247553.1">
    <property type="nucleotide sequence ID" value="NZ_JAUSUZ010000001.1"/>
</dbReference>
<protein>
    <submittedName>
        <fullName evidence="9">RDD family membrane protein YckC</fullName>
    </submittedName>
</protein>
<dbReference type="AlphaFoldDB" id="A0AAE4B1W3"/>
<evidence type="ECO:0000313" key="10">
    <source>
        <dbReference type="Proteomes" id="UP001240236"/>
    </source>
</evidence>
<comment type="subcellular location">
    <subcellularLocation>
        <location evidence="1">Cell membrane</location>
        <topology evidence="1">Multi-pass membrane protein</topology>
    </subcellularLocation>
</comment>
<keyword evidence="5 7" id="KW-0472">Membrane</keyword>
<feature type="region of interest" description="Disordered" evidence="6">
    <location>
        <begin position="1"/>
        <end position="59"/>
    </location>
</feature>
<evidence type="ECO:0000256" key="3">
    <source>
        <dbReference type="ARBA" id="ARBA00022692"/>
    </source>
</evidence>
<feature type="transmembrane region" description="Helical" evidence="7">
    <location>
        <begin position="108"/>
        <end position="127"/>
    </location>
</feature>